<evidence type="ECO:0000313" key="6">
    <source>
        <dbReference type="Proteomes" id="UP000694388"/>
    </source>
</evidence>
<dbReference type="Gene3D" id="6.20.50.20">
    <property type="match status" value="1"/>
</dbReference>
<evidence type="ECO:0000256" key="4">
    <source>
        <dbReference type="ARBA" id="ARBA00038402"/>
    </source>
</evidence>
<dbReference type="PANTHER" id="PTHR14742:SF0">
    <property type="entry name" value="RIBONUCLEASE P PROTEIN SUBUNIT P21"/>
    <property type="match status" value="1"/>
</dbReference>
<dbReference type="PANTHER" id="PTHR14742">
    <property type="entry name" value="RIBONUCLEASE P SUBUNIT P21"/>
    <property type="match status" value="1"/>
</dbReference>
<dbReference type="GO" id="GO:0005655">
    <property type="term" value="C:nucleolar ribonuclease P complex"/>
    <property type="evidence" value="ECO:0007669"/>
    <property type="project" value="TreeGrafter"/>
</dbReference>
<keyword evidence="3" id="KW-0862">Zinc</keyword>
<evidence type="ECO:0000256" key="3">
    <source>
        <dbReference type="ARBA" id="ARBA00022833"/>
    </source>
</evidence>
<proteinExistence type="inferred from homology"/>
<evidence type="ECO:0000256" key="1">
    <source>
        <dbReference type="ARBA" id="ARBA00022694"/>
    </source>
</evidence>
<sequence length="135" mass="14906">MANYSQLAVGPIKVLAHVFHEPSGQASHCLLAQDPENQELVRFYMHTMKTIGQRLVLKLAPSIKRNICKTCNSLLVPGVTSTIRHRGECNSVLANPSWVQTGTVLLACLAHTPASLNTEQFTFCIPLIGRIWIQT</sequence>
<comment type="similarity">
    <text evidence="4">Belongs to the eukaryotic/archaeal RNase P protein component 4 family.</text>
</comment>
<reference evidence="5" key="1">
    <citation type="submission" date="2025-08" db="UniProtKB">
        <authorList>
            <consortium name="Ensembl"/>
        </authorList>
    </citation>
    <scope>IDENTIFICATION</scope>
</reference>
<name>A0A8C4QW06_EPTBU</name>
<dbReference type="InterPro" id="IPR007175">
    <property type="entry name" value="Rpr2/Snm1/Rpp21"/>
</dbReference>
<dbReference type="GO" id="GO:0046872">
    <property type="term" value="F:metal ion binding"/>
    <property type="evidence" value="ECO:0007669"/>
    <property type="project" value="UniProtKB-KW"/>
</dbReference>
<dbReference type="GO" id="GO:0008033">
    <property type="term" value="P:tRNA processing"/>
    <property type="evidence" value="ECO:0007669"/>
    <property type="project" value="UniProtKB-KW"/>
</dbReference>
<keyword evidence="2" id="KW-0479">Metal-binding</keyword>
<accession>A0A8C4QW06</accession>
<organism evidence="5 6">
    <name type="scientific">Eptatretus burgeri</name>
    <name type="common">Inshore hagfish</name>
    <dbReference type="NCBI Taxonomy" id="7764"/>
    <lineage>
        <taxon>Eukaryota</taxon>
        <taxon>Metazoa</taxon>
        <taxon>Chordata</taxon>
        <taxon>Craniata</taxon>
        <taxon>Vertebrata</taxon>
        <taxon>Cyclostomata</taxon>
        <taxon>Myxini</taxon>
        <taxon>Myxiniformes</taxon>
        <taxon>Myxinidae</taxon>
        <taxon>Eptatretinae</taxon>
        <taxon>Eptatretus</taxon>
    </lineage>
</organism>
<keyword evidence="1" id="KW-0819">tRNA processing</keyword>
<evidence type="ECO:0000256" key="2">
    <source>
        <dbReference type="ARBA" id="ARBA00022723"/>
    </source>
</evidence>
<dbReference type="GeneTree" id="ENSGT00390000003020"/>
<dbReference type="Ensembl" id="ENSEBUT00000021104.1">
    <property type="protein sequence ID" value="ENSEBUP00000020528.1"/>
    <property type="gene ID" value="ENSEBUG00000012716.1"/>
</dbReference>
<reference evidence="5" key="2">
    <citation type="submission" date="2025-09" db="UniProtKB">
        <authorList>
            <consortium name="Ensembl"/>
        </authorList>
    </citation>
    <scope>IDENTIFICATION</scope>
</reference>
<dbReference type="Proteomes" id="UP000694388">
    <property type="component" value="Unplaced"/>
</dbReference>
<evidence type="ECO:0000313" key="5">
    <source>
        <dbReference type="Ensembl" id="ENSEBUP00000020528.1"/>
    </source>
</evidence>
<keyword evidence="6" id="KW-1185">Reference proteome</keyword>
<dbReference type="AlphaFoldDB" id="A0A8C4QW06"/>
<protein>
    <submittedName>
        <fullName evidence="5">Ribonuclease P 21 subunit</fullName>
    </submittedName>
</protein>
<dbReference type="Pfam" id="PF04032">
    <property type="entry name" value="Rpr2"/>
    <property type="match status" value="1"/>
</dbReference>